<evidence type="ECO:0000313" key="2">
    <source>
        <dbReference type="Proteomes" id="UP000000611"/>
    </source>
</evidence>
<dbReference type="RefSeq" id="WP_012538312.1">
    <property type="nucleotide sequence ID" value="NC_011229.1"/>
</dbReference>
<dbReference type="Proteomes" id="UP000000611">
    <property type="component" value="Chromosome"/>
</dbReference>
<gene>
    <name evidence="1" type="ordered locus">BDU_565</name>
</gene>
<dbReference type="KEGG" id="bdu:BDU_565"/>
<dbReference type="HOGENOM" id="CLU_1559998_0_0_12"/>
<dbReference type="Pfam" id="PF13161">
    <property type="entry name" value="DUF3996"/>
    <property type="match status" value="1"/>
</dbReference>
<proteinExistence type="predicted"/>
<evidence type="ECO:0000313" key="1">
    <source>
        <dbReference type="EMBL" id="ACH93503.1"/>
    </source>
</evidence>
<dbReference type="AlphaFoldDB" id="B5RMB7"/>
<dbReference type="InterPro" id="IPR016489">
    <property type="entry name" value="BAPKO_0422-like"/>
</dbReference>
<dbReference type="EMBL" id="CP000976">
    <property type="protein sequence ID" value="ACH93503.1"/>
    <property type="molecule type" value="Genomic_DNA"/>
</dbReference>
<dbReference type="STRING" id="412419.BDU_565"/>
<dbReference type="OrthoDB" id="350620at2"/>
<accession>B5RMB7</accession>
<reference evidence="1 2" key="1">
    <citation type="journal article" date="2008" name="PLoS Genet.">
        <title>The genome of Borrelia recurrentis, the agent of deadly louse-borne relapsing fever, is a degraded subset of tick-borne Borrelia duttonii.</title>
        <authorList>
            <person name="Lescot M."/>
            <person name="Audic S."/>
            <person name="Robert C."/>
            <person name="Nguyen T.T."/>
            <person name="Blanc G."/>
            <person name="Cutler S.J."/>
            <person name="Wincker P."/>
            <person name="Couloux A."/>
            <person name="Claverie J.-M."/>
            <person name="Raoult D."/>
            <person name="Drancourt M."/>
        </authorList>
    </citation>
    <scope>NUCLEOTIDE SEQUENCE [LARGE SCALE GENOMIC DNA]</scope>
    <source>
        <strain evidence="1 2">Ly</strain>
    </source>
</reference>
<protein>
    <submittedName>
        <fullName evidence="1">Uncharacterized conserved protein</fullName>
    </submittedName>
</protein>
<name>B5RMB7_BORDL</name>
<sequence>MKKTIFIFILINYFNSTAKDEYTKNKGYFGIGILGPFPNAIQLNLAKNIEIEFGIYNGLKNLFQNFNTLFASIEFNIFSSNSFNKPKPINTSLGIGIYGLWWISKWKKTHEIYNSTNIGIKISLSLILPIFKRHFDLFLKVGPGIKIWGIGHDYPKHKWEVFAGLGIKLWVA</sequence>
<keyword evidence="2" id="KW-1185">Reference proteome</keyword>
<organism evidence="1 2">
    <name type="scientific">Borrelia duttonii (strain Ly)</name>
    <dbReference type="NCBI Taxonomy" id="412419"/>
    <lineage>
        <taxon>Bacteria</taxon>
        <taxon>Pseudomonadati</taxon>
        <taxon>Spirochaetota</taxon>
        <taxon>Spirochaetia</taxon>
        <taxon>Spirochaetales</taxon>
        <taxon>Borreliaceae</taxon>
        <taxon>Borrelia</taxon>
    </lineage>
</organism>